<evidence type="ECO:0000313" key="4">
    <source>
        <dbReference type="EMBL" id="KAF1752557.1"/>
    </source>
</evidence>
<dbReference type="KEGG" id="crq:GCK72_019112"/>
<dbReference type="Gene3D" id="2.170.260.10">
    <property type="entry name" value="paz domain"/>
    <property type="match status" value="1"/>
</dbReference>
<protein>
    <recommendedName>
        <fullName evidence="6">Piwi domain-containing protein</fullName>
    </recommendedName>
</protein>
<dbReference type="InterPro" id="IPR003165">
    <property type="entry name" value="Piwi"/>
</dbReference>
<evidence type="ECO:0000259" key="3">
    <source>
        <dbReference type="PROSITE" id="PS50822"/>
    </source>
</evidence>
<dbReference type="CTD" id="9839306"/>
<dbReference type="InterPro" id="IPR036397">
    <property type="entry name" value="RNaseH_sf"/>
</dbReference>
<dbReference type="SMART" id="SM00950">
    <property type="entry name" value="Piwi"/>
    <property type="match status" value="1"/>
</dbReference>
<feature type="domain" description="PAZ" evidence="2">
    <location>
        <begin position="396"/>
        <end position="505"/>
    </location>
</feature>
<dbReference type="Pfam" id="PF02170">
    <property type="entry name" value="PAZ"/>
    <property type="match status" value="1"/>
</dbReference>
<dbReference type="InterPro" id="IPR003100">
    <property type="entry name" value="PAZ_dom"/>
</dbReference>
<evidence type="ECO:0000259" key="2">
    <source>
        <dbReference type="PROSITE" id="PS50821"/>
    </source>
</evidence>
<dbReference type="GeneID" id="9839306"/>
<dbReference type="RefSeq" id="XP_053581794.1">
    <property type="nucleotide sequence ID" value="XM_053732881.1"/>
</dbReference>
<dbReference type="Pfam" id="PF02171">
    <property type="entry name" value="Piwi"/>
    <property type="match status" value="1"/>
</dbReference>
<dbReference type="CDD" id="cd02846">
    <property type="entry name" value="PAZ_argonaute_like"/>
    <property type="match status" value="1"/>
</dbReference>
<comment type="caution">
    <text evidence="4">The sequence shown here is derived from an EMBL/GenBank/DDBJ whole genome shotgun (WGS) entry which is preliminary data.</text>
</comment>
<evidence type="ECO:0000313" key="5">
    <source>
        <dbReference type="Proteomes" id="UP000483820"/>
    </source>
</evidence>
<proteinExistence type="predicted"/>
<feature type="compositionally biased region" description="Basic and acidic residues" evidence="1">
    <location>
        <begin position="55"/>
        <end position="69"/>
    </location>
</feature>
<dbReference type="SUPFAM" id="SSF53098">
    <property type="entry name" value="Ribonuclease H-like"/>
    <property type="match status" value="1"/>
</dbReference>
<dbReference type="GO" id="GO:0003723">
    <property type="term" value="F:RNA binding"/>
    <property type="evidence" value="ECO:0007669"/>
    <property type="project" value="InterPro"/>
</dbReference>
<evidence type="ECO:0000256" key="1">
    <source>
        <dbReference type="SAM" id="MobiDB-lite"/>
    </source>
</evidence>
<evidence type="ECO:0008006" key="6">
    <source>
        <dbReference type="Google" id="ProtNLM"/>
    </source>
</evidence>
<dbReference type="PANTHER" id="PTHR22891">
    <property type="entry name" value="EUKARYOTIC TRANSLATION INITIATION FACTOR 2C"/>
    <property type="match status" value="1"/>
</dbReference>
<dbReference type="Proteomes" id="UP000483820">
    <property type="component" value="Chromosome V"/>
</dbReference>
<name>A0A6A5GBE2_CAERE</name>
<organism evidence="4 5">
    <name type="scientific">Caenorhabditis remanei</name>
    <name type="common">Caenorhabditis vulgaris</name>
    <dbReference type="NCBI Taxonomy" id="31234"/>
    <lineage>
        <taxon>Eukaryota</taxon>
        <taxon>Metazoa</taxon>
        <taxon>Ecdysozoa</taxon>
        <taxon>Nematoda</taxon>
        <taxon>Chromadorea</taxon>
        <taxon>Rhabditida</taxon>
        <taxon>Rhabditina</taxon>
        <taxon>Rhabditomorpha</taxon>
        <taxon>Rhabditoidea</taxon>
        <taxon>Rhabditidae</taxon>
        <taxon>Peloderinae</taxon>
        <taxon>Caenorhabditis</taxon>
    </lineage>
</organism>
<dbReference type="AlphaFoldDB" id="A0A6A5GBE2"/>
<dbReference type="SUPFAM" id="SSF101690">
    <property type="entry name" value="PAZ domain"/>
    <property type="match status" value="1"/>
</dbReference>
<gene>
    <name evidence="4" type="ORF">GCK72_019112</name>
</gene>
<feature type="domain" description="Piwi" evidence="3">
    <location>
        <begin position="724"/>
        <end position="1054"/>
    </location>
</feature>
<dbReference type="PROSITE" id="PS50821">
    <property type="entry name" value="PAZ"/>
    <property type="match status" value="1"/>
</dbReference>
<reference evidence="4 5" key="1">
    <citation type="submission" date="2019-12" db="EMBL/GenBank/DDBJ databases">
        <title>Chromosome-level assembly of the Caenorhabditis remanei genome.</title>
        <authorList>
            <person name="Teterina A.A."/>
            <person name="Willis J.H."/>
            <person name="Phillips P.C."/>
        </authorList>
    </citation>
    <scope>NUCLEOTIDE SEQUENCE [LARGE SCALE GENOMIC DNA]</scope>
    <source>
        <strain evidence="4 5">PX506</strain>
        <tissue evidence="4">Whole organism</tissue>
    </source>
</reference>
<dbReference type="InterPro" id="IPR012337">
    <property type="entry name" value="RNaseH-like_sf"/>
</dbReference>
<dbReference type="PROSITE" id="PS50822">
    <property type="entry name" value="PIWI"/>
    <property type="match status" value="1"/>
</dbReference>
<accession>A0A6A5GBE2</accession>
<dbReference type="InterPro" id="IPR036085">
    <property type="entry name" value="PAZ_dom_sf"/>
</dbReference>
<dbReference type="Gene3D" id="3.30.420.10">
    <property type="entry name" value="Ribonuclease H-like superfamily/Ribonuclease H"/>
    <property type="match status" value="1"/>
</dbReference>
<sequence>MSRGRRNYSDASYGQPRGGGYESGGRRENFDDEDQPRGQNNINRRGGSHRGYQHSRGEFHHSDGRRGSDISRQMRQMSVGRGGNHRRGGRGGNMYSLQGPPRPRFERSSVGIANRGDLAGSAHYPNMQVSRADMAHNKQTFFERPEGSVFERETLGWKTELWTNHALVHLPTQSFTIYEYNIDVKKGKLLWTKRDEAGPTFRNICKKTEFLLPDSSYVFNDVNMLWSTKQLPCGSGVVGNKERYHFIYKFTRSFQFGESVEHVDSQLFSTLIDAIATSRVRFPHKCKNKYKVFNRNMFMIQDRQHDDIFEKAPIFVSLQNGIDIRTGISIGIKLNLRAGITACYDLSQTMFTRPCYPIIRLLVEIIQGETISDEEFADKWDKQLIKSTVTEKNQKIMERILNKMLLRYTIENALKEDESRKWEEENMKENNRYRKNKNDFTFFELVGTAERQTFIDDTTKKERTVAEYYLTEKNIRLRYPNLPCIRKRSPKKFIAYPMEFVTMVVEPQRFDGYTTREMKAMMINRTSFTARQRRILLQHIISQKPITDIPAAVDNNDAFMRNFGVVIEKSMLKVNATVLPPPTVVYGGNDKFTDEHSEGAWKALDREPMRKVLEGSVYVRTKDRNAPKLKKRLLGSILKIAAPGRNEAPDIDDTNYHNLMKAIEKAGQPVVWENEEMGQAAIQNSWEFSQLKNEIEEIDKYFQSLLTHIDEKYKKEEDEVIIPICFVIFESRFTTLKEKDSSIRNDYNVVKYLADNKSGIYTQGMLFDTFNQIGFLPASDFTSLIVEKILGKVGTTHRKLDSEGKHKSWKQVTNPKSPTLILGVDVCHPNSRDRKDSEAGVRKLSVASIVGNIDIECTEYRSTSKLQSVGEEKIVMFKHEVKARIDDFTIHNAIRPAHIVVYRDGFSEGDFKRILYEEKLDIENACRLIDPAYQPTITYIVVTKRHHTRFFLTNESEGIEEQGYNVLPGTLVEDTVTTKNYYDFYLTTQVGQVGLARPTHYYVLWNTWKCRDAFWPTLTHALTYTFCRTTTTVSVPAPVLYAHLAAKRAKETLDGAVELYRKDHERDYNMESYADVAELTRQINNHPNLDGMIFV</sequence>
<dbReference type="EMBL" id="WUAV01000005">
    <property type="protein sequence ID" value="KAF1752557.1"/>
    <property type="molecule type" value="Genomic_DNA"/>
</dbReference>
<feature type="region of interest" description="Disordered" evidence="1">
    <location>
        <begin position="1"/>
        <end position="104"/>
    </location>
</feature>